<feature type="domain" description="G5" evidence="3">
    <location>
        <begin position="97"/>
        <end position="177"/>
    </location>
</feature>
<sequence length="323" mass="35989">MNRVFLPKWMWLTFGLLFVCISILVLMVLITSNTTPEPVVRLSKNVVIIVDNHNYTVTTDAHTVKEVLDEHHIGLSSADRVVPGTGNVIEDQMKIKIIRYFAKTTEEYQRIPFKTVYYNDPNIEIGKQSTVQEGMPGQIKIVKSVSVENGTNVQEKMLSKQIVSNYRTKVIAIGSKPKVQERKYLVYQPQQSIEPVAAEKPQLAVKKVADFNHTFQYEIDSTTLTAYTAGVESTGKSLGDEGYGVTASGAIVKEGQTIAVDPTIIPMGWWVYIKGIGYRKAEDTGSAIKGNKIDVYVEDLNVARSFGKKENVVVYVIGPNDPR</sequence>
<dbReference type="InterPro" id="IPR007137">
    <property type="entry name" value="DUF348"/>
</dbReference>
<dbReference type="GO" id="GO:0019867">
    <property type="term" value="C:outer membrane"/>
    <property type="evidence" value="ECO:0007669"/>
    <property type="project" value="InterPro"/>
</dbReference>
<dbReference type="InterPro" id="IPR010611">
    <property type="entry name" value="3D_dom"/>
</dbReference>
<dbReference type="AlphaFoldDB" id="A0A1E3L0Y3"/>
<name>A0A1E3L0Y3_9BACL</name>
<dbReference type="InterPro" id="IPR036908">
    <property type="entry name" value="RlpA-like_sf"/>
</dbReference>
<evidence type="ECO:0000259" key="3">
    <source>
        <dbReference type="PROSITE" id="PS51109"/>
    </source>
</evidence>
<protein>
    <recommendedName>
        <fullName evidence="3">G5 domain-containing protein</fullName>
    </recommendedName>
</protein>
<dbReference type="Proteomes" id="UP000094578">
    <property type="component" value="Unassembled WGS sequence"/>
</dbReference>
<keyword evidence="2" id="KW-0472">Membrane</keyword>
<dbReference type="InterPro" id="IPR051933">
    <property type="entry name" value="Resuscitation_pf_RpfB"/>
</dbReference>
<dbReference type="RefSeq" id="WP_069329154.1">
    <property type="nucleotide sequence ID" value="NZ_MDER01000074.1"/>
</dbReference>
<accession>A0A1E3L0Y3</accession>
<dbReference type="PANTHER" id="PTHR39160">
    <property type="entry name" value="CELL WALL-BINDING PROTEIN YOCH"/>
    <property type="match status" value="1"/>
</dbReference>
<dbReference type="Pfam" id="PF07501">
    <property type="entry name" value="G5"/>
    <property type="match status" value="1"/>
</dbReference>
<dbReference type="PANTHER" id="PTHR39160:SF4">
    <property type="entry name" value="RESUSCITATION-PROMOTING FACTOR RPFB"/>
    <property type="match status" value="1"/>
</dbReference>
<dbReference type="PROSITE" id="PS51109">
    <property type="entry name" value="G5"/>
    <property type="match status" value="1"/>
</dbReference>
<dbReference type="GO" id="GO:0004553">
    <property type="term" value="F:hydrolase activity, hydrolyzing O-glycosyl compounds"/>
    <property type="evidence" value="ECO:0007669"/>
    <property type="project" value="InterPro"/>
</dbReference>
<keyword evidence="2" id="KW-0812">Transmembrane</keyword>
<dbReference type="Gene3D" id="2.40.40.10">
    <property type="entry name" value="RlpA-like domain"/>
    <property type="match status" value="1"/>
</dbReference>
<comment type="caution">
    <text evidence="4">The sequence shown here is derived from an EMBL/GenBank/DDBJ whole genome shotgun (WGS) entry which is preliminary data.</text>
</comment>
<evidence type="ECO:0000313" key="5">
    <source>
        <dbReference type="Proteomes" id="UP000094578"/>
    </source>
</evidence>
<keyword evidence="2" id="KW-1133">Transmembrane helix</keyword>
<dbReference type="InterPro" id="IPR059180">
    <property type="entry name" value="3D_YorM"/>
</dbReference>
<organism evidence="4 5">
    <name type="scientific">Paenibacillus nuruki</name>
    <dbReference type="NCBI Taxonomy" id="1886670"/>
    <lineage>
        <taxon>Bacteria</taxon>
        <taxon>Bacillati</taxon>
        <taxon>Bacillota</taxon>
        <taxon>Bacilli</taxon>
        <taxon>Bacillales</taxon>
        <taxon>Paenibacillaceae</taxon>
        <taxon>Paenibacillus</taxon>
    </lineage>
</organism>
<dbReference type="Pfam" id="PF03990">
    <property type="entry name" value="DUF348"/>
    <property type="match status" value="1"/>
</dbReference>
<dbReference type="STRING" id="1886670.PTI45_03806"/>
<dbReference type="Gene3D" id="2.20.230.10">
    <property type="entry name" value="Resuscitation-promoting factor rpfb"/>
    <property type="match status" value="1"/>
</dbReference>
<keyword evidence="5" id="KW-1185">Reference proteome</keyword>
<dbReference type="EMBL" id="MDER01000074">
    <property type="protein sequence ID" value="ODP26845.1"/>
    <property type="molecule type" value="Genomic_DNA"/>
</dbReference>
<dbReference type="GO" id="GO:0009254">
    <property type="term" value="P:peptidoglycan turnover"/>
    <property type="evidence" value="ECO:0007669"/>
    <property type="project" value="InterPro"/>
</dbReference>
<dbReference type="Pfam" id="PF06725">
    <property type="entry name" value="3D"/>
    <property type="match status" value="1"/>
</dbReference>
<evidence type="ECO:0000256" key="2">
    <source>
        <dbReference type="SAM" id="Phobius"/>
    </source>
</evidence>
<gene>
    <name evidence="4" type="ORF">PTI45_03806</name>
</gene>
<evidence type="ECO:0000256" key="1">
    <source>
        <dbReference type="ARBA" id="ARBA00022729"/>
    </source>
</evidence>
<keyword evidence="1" id="KW-0732">Signal</keyword>
<feature type="transmembrane region" description="Helical" evidence="2">
    <location>
        <begin position="9"/>
        <end position="30"/>
    </location>
</feature>
<proteinExistence type="predicted"/>
<dbReference type="PATRIC" id="fig|1886670.3.peg.3833"/>
<evidence type="ECO:0000313" key="4">
    <source>
        <dbReference type="EMBL" id="ODP26845.1"/>
    </source>
</evidence>
<dbReference type="CDD" id="cd14667">
    <property type="entry name" value="3D_containing_proteins"/>
    <property type="match status" value="1"/>
</dbReference>
<reference evidence="4 5" key="1">
    <citation type="submission" date="2016-08" db="EMBL/GenBank/DDBJ databases">
        <title>Genome sequencing of Paenibacillus sp. TI45-13ar, isolated from Korean traditional nuruk.</title>
        <authorList>
            <person name="Kim S.-J."/>
        </authorList>
    </citation>
    <scope>NUCLEOTIDE SEQUENCE [LARGE SCALE GENOMIC DNA]</scope>
    <source>
        <strain evidence="4 5">TI45-13ar</strain>
    </source>
</reference>
<dbReference type="SUPFAM" id="SSF50685">
    <property type="entry name" value="Barwin-like endoglucanases"/>
    <property type="match status" value="1"/>
</dbReference>
<dbReference type="SMART" id="SM01208">
    <property type="entry name" value="G5"/>
    <property type="match status" value="1"/>
</dbReference>
<dbReference type="InterPro" id="IPR011098">
    <property type="entry name" value="G5_dom"/>
</dbReference>